<feature type="domain" description="RRM" evidence="2">
    <location>
        <begin position="212"/>
        <end position="286"/>
    </location>
</feature>
<dbReference type="PROSITE" id="PS50102">
    <property type="entry name" value="RRM"/>
    <property type="match status" value="1"/>
</dbReference>
<dbReference type="EMBL" id="JAUJYO010000016">
    <property type="protein sequence ID" value="KAK1294868.1"/>
    <property type="molecule type" value="Genomic_DNA"/>
</dbReference>
<evidence type="ECO:0000259" key="2">
    <source>
        <dbReference type="PROSITE" id="PS50102"/>
    </source>
</evidence>
<evidence type="ECO:0000313" key="3">
    <source>
        <dbReference type="EMBL" id="KAK1294868.1"/>
    </source>
</evidence>
<sequence length="305" mass="34307">MASSSSPLNNNNPFHEERFLFARLVLTIGRDPYRTVETISLWLWLCQCTPGSRLIHRILSMTDRDIHAVAVEAELILDSLLPGLVRRRASARDNDVPITAALLNLPVNIHYFRTNRESVSVGMSTFLGSLRSLVFEDFGMRGCLNMMMNNNPSVGLTGIGGGVNVGSSVTISEVRTNLNPNAPLWAPPRMEEVVAVDGGDESDGDDPLADERTLFVTFSRGFPLTEEELREFFTRRYGAIEKIQIQETPMGIPPLYAKIMFYSPLVVNRIIRNLNKVKFLIGGKHVWSRRYISKKKKKGNENRRA</sequence>
<keyword evidence="1" id="KW-0694">RNA-binding</keyword>
<dbReference type="InterPro" id="IPR000504">
    <property type="entry name" value="RRM_dom"/>
</dbReference>
<name>A0AAV9D031_ACOCL</name>
<dbReference type="InterPro" id="IPR012677">
    <property type="entry name" value="Nucleotide-bd_a/b_plait_sf"/>
</dbReference>
<organism evidence="3 4">
    <name type="scientific">Acorus calamus</name>
    <name type="common">Sweet flag</name>
    <dbReference type="NCBI Taxonomy" id="4465"/>
    <lineage>
        <taxon>Eukaryota</taxon>
        <taxon>Viridiplantae</taxon>
        <taxon>Streptophyta</taxon>
        <taxon>Embryophyta</taxon>
        <taxon>Tracheophyta</taxon>
        <taxon>Spermatophyta</taxon>
        <taxon>Magnoliopsida</taxon>
        <taxon>Liliopsida</taxon>
        <taxon>Acoraceae</taxon>
        <taxon>Acorus</taxon>
    </lineage>
</organism>
<dbReference type="Gene3D" id="3.30.70.330">
    <property type="match status" value="1"/>
</dbReference>
<dbReference type="PANTHER" id="PTHR33527">
    <property type="entry name" value="OS07G0274300 PROTEIN"/>
    <property type="match status" value="1"/>
</dbReference>
<keyword evidence="4" id="KW-1185">Reference proteome</keyword>
<dbReference type="InterPro" id="IPR035979">
    <property type="entry name" value="RBD_domain_sf"/>
</dbReference>
<dbReference type="AlphaFoldDB" id="A0AAV9D031"/>
<dbReference type="Proteomes" id="UP001180020">
    <property type="component" value="Unassembled WGS sequence"/>
</dbReference>
<accession>A0AAV9D031</accession>
<dbReference type="GO" id="GO:0003723">
    <property type="term" value="F:RNA binding"/>
    <property type="evidence" value="ECO:0007669"/>
    <property type="project" value="UniProtKB-UniRule"/>
</dbReference>
<protein>
    <recommendedName>
        <fullName evidence="2">RRM domain-containing protein</fullName>
    </recommendedName>
</protein>
<reference evidence="3" key="1">
    <citation type="journal article" date="2023" name="Nat. Commun.">
        <title>Diploid and tetraploid genomes of Acorus and the evolution of monocots.</title>
        <authorList>
            <person name="Ma L."/>
            <person name="Liu K.W."/>
            <person name="Li Z."/>
            <person name="Hsiao Y.Y."/>
            <person name="Qi Y."/>
            <person name="Fu T."/>
            <person name="Tang G.D."/>
            <person name="Zhang D."/>
            <person name="Sun W.H."/>
            <person name="Liu D.K."/>
            <person name="Li Y."/>
            <person name="Chen G.Z."/>
            <person name="Liu X.D."/>
            <person name="Liao X.Y."/>
            <person name="Jiang Y.T."/>
            <person name="Yu X."/>
            <person name="Hao Y."/>
            <person name="Huang J."/>
            <person name="Zhao X.W."/>
            <person name="Ke S."/>
            <person name="Chen Y.Y."/>
            <person name="Wu W.L."/>
            <person name="Hsu J.L."/>
            <person name="Lin Y.F."/>
            <person name="Huang M.D."/>
            <person name="Li C.Y."/>
            <person name="Huang L."/>
            <person name="Wang Z.W."/>
            <person name="Zhao X."/>
            <person name="Zhong W.Y."/>
            <person name="Peng D.H."/>
            <person name="Ahmad S."/>
            <person name="Lan S."/>
            <person name="Zhang J.S."/>
            <person name="Tsai W.C."/>
            <person name="Van de Peer Y."/>
            <person name="Liu Z.J."/>
        </authorList>
    </citation>
    <scope>NUCLEOTIDE SEQUENCE</scope>
    <source>
        <strain evidence="3">CP</strain>
    </source>
</reference>
<dbReference type="SUPFAM" id="SSF54928">
    <property type="entry name" value="RNA-binding domain, RBD"/>
    <property type="match status" value="1"/>
</dbReference>
<gene>
    <name evidence="3" type="ORF">QJS10_CPA16g00163</name>
</gene>
<comment type="caution">
    <text evidence="3">The sequence shown here is derived from an EMBL/GenBank/DDBJ whole genome shotgun (WGS) entry which is preliminary data.</text>
</comment>
<evidence type="ECO:0000313" key="4">
    <source>
        <dbReference type="Proteomes" id="UP001180020"/>
    </source>
</evidence>
<dbReference type="PANTHER" id="PTHR33527:SF14">
    <property type="entry name" value="OS07G0274300 PROTEIN"/>
    <property type="match status" value="1"/>
</dbReference>
<dbReference type="CDD" id="cd00590">
    <property type="entry name" value="RRM_SF"/>
    <property type="match status" value="1"/>
</dbReference>
<evidence type="ECO:0000256" key="1">
    <source>
        <dbReference type="PROSITE-ProRule" id="PRU00176"/>
    </source>
</evidence>
<proteinExistence type="predicted"/>
<reference evidence="3" key="2">
    <citation type="submission" date="2023-06" db="EMBL/GenBank/DDBJ databases">
        <authorList>
            <person name="Ma L."/>
            <person name="Liu K.-W."/>
            <person name="Li Z."/>
            <person name="Hsiao Y.-Y."/>
            <person name="Qi Y."/>
            <person name="Fu T."/>
            <person name="Tang G."/>
            <person name="Zhang D."/>
            <person name="Sun W.-H."/>
            <person name="Liu D.-K."/>
            <person name="Li Y."/>
            <person name="Chen G.-Z."/>
            <person name="Liu X.-D."/>
            <person name="Liao X.-Y."/>
            <person name="Jiang Y.-T."/>
            <person name="Yu X."/>
            <person name="Hao Y."/>
            <person name="Huang J."/>
            <person name="Zhao X.-W."/>
            <person name="Ke S."/>
            <person name="Chen Y.-Y."/>
            <person name="Wu W.-L."/>
            <person name="Hsu J.-L."/>
            <person name="Lin Y.-F."/>
            <person name="Huang M.-D."/>
            <person name="Li C.-Y."/>
            <person name="Huang L."/>
            <person name="Wang Z.-W."/>
            <person name="Zhao X."/>
            <person name="Zhong W.-Y."/>
            <person name="Peng D.-H."/>
            <person name="Ahmad S."/>
            <person name="Lan S."/>
            <person name="Zhang J.-S."/>
            <person name="Tsai W.-C."/>
            <person name="Van De Peer Y."/>
            <person name="Liu Z.-J."/>
        </authorList>
    </citation>
    <scope>NUCLEOTIDE SEQUENCE</scope>
    <source>
        <strain evidence="3">CP</strain>
        <tissue evidence="3">Leaves</tissue>
    </source>
</reference>